<gene>
    <name evidence="1" type="ORF">H634G_08466</name>
</gene>
<organism evidence="1 2">
    <name type="scientific">Metarhizium anisopliae BRIP 53293</name>
    <dbReference type="NCBI Taxonomy" id="1291518"/>
    <lineage>
        <taxon>Eukaryota</taxon>
        <taxon>Fungi</taxon>
        <taxon>Dikarya</taxon>
        <taxon>Ascomycota</taxon>
        <taxon>Pezizomycotina</taxon>
        <taxon>Sordariomycetes</taxon>
        <taxon>Hypocreomycetidae</taxon>
        <taxon>Hypocreales</taxon>
        <taxon>Clavicipitaceae</taxon>
        <taxon>Metarhizium</taxon>
    </lineage>
</organism>
<proteinExistence type="predicted"/>
<protein>
    <submittedName>
        <fullName evidence="1">Uncharacterized protein</fullName>
    </submittedName>
</protein>
<dbReference type="AlphaFoldDB" id="A0A0D9NQB2"/>
<name>A0A0D9NQB2_METAN</name>
<sequence length="341" mass="37353">MYAGSRRGIPYHARGDNAKGAFGRHMPLVLTEDVIAQFHRRANAGNAPDFFTDIWPLAAKEVEVVYYEALLRARQKGAAVPSHFRQRRALATAGAWKTWLLDHLRQDAREAALGNVDGPLKAALDVMRDIRNELRLIVDHDGVQGSSYRDHLDRWYTPLNAFLSIGPPRQRIEQMVALMEAGVLDVLGPRMRVQAEDGAWLASSPEIPGWTVRGTTLVEARLPEPDLRRTADELLGHLLKTGQCRPHVLDGYETGGLDVTPSPYRVVDAQGRAHPRRFAVGVPTEGVHWVTAAGARPGVNSVTLTDTDAVARAALHAARSEMDKGCEPAIQASSLPMAIVA</sequence>
<evidence type="ECO:0000313" key="1">
    <source>
        <dbReference type="EMBL" id="KJK76061.1"/>
    </source>
</evidence>
<dbReference type="OrthoDB" id="5185064at2759"/>
<dbReference type="EMBL" id="KE384747">
    <property type="protein sequence ID" value="KJK76061.1"/>
    <property type="molecule type" value="Genomic_DNA"/>
</dbReference>
<dbReference type="Proteomes" id="UP000054544">
    <property type="component" value="Unassembled WGS sequence"/>
</dbReference>
<keyword evidence="2" id="KW-1185">Reference proteome</keyword>
<dbReference type="STRING" id="1291518.A0A0D9NQB2"/>
<accession>A0A0D9NQB2</accession>
<reference evidence="2" key="1">
    <citation type="journal article" date="2014" name="BMC Genomics">
        <title>The genome sequence of the biocontrol fungus Metarhizium anisopliae and comparative genomics of Metarhizium species.</title>
        <authorList>
            <person name="Pattemore J.A."/>
            <person name="Hane J.K."/>
            <person name="Williams A.H."/>
            <person name="Wilson B.A."/>
            <person name="Stodart B.J."/>
            <person name="Ash G.J."/>
        </authorList>
    </citation>
    <scope>NUCLEOTIDE SEQUENCE [LARGE SCALE GENOMIC DNA]</scope>
    <source>
        <strain evidence="2">BRIP 53293</strain>
    </source>
</reference>
<evidence type="ECO:0000313" key="2">
    <source>
        <dbReference type="Proteomes" id="UP000054544"/>
    </source>
</evidence>